<evidence type="ECO:0000313" key="1">
    <source>
        <dbReference type="EMBL" id="GGF17521.1"/>
    </source>
</evidence>
<name>A0ABQ1UFM1_9BACT</name>
<proteinExistence type="predicted"/>
<dbReference type="EMBL" id="BMIU01000001">
    <property type="protein sequence ID" value="GGF17521.1"/>
    <property type="molecule type" value="Genomic_DNA"/>
</dbReference>
<protein>
    <recommendedName>
        <fullName evidence="3">Lipocalin-like domain-containing protein</fullName>
    </recommendedName>
</protein>
<comment type="caution">
    <text evidence="1">The sequence shown here is derived from an EMBL/GenBank/DDBJ whole genome shotgun (WGS) entry which is preliminary data.</text>
</comment>
<gene>
    <name evidence="1" type="ORF">GCM10011339_01790</name>
</gene>
<evidence type="ECO:0000313" key="2">
    <source>
        <dbReference type="Proteomes" id="UP000647339"/>
    </source>
</evidence>
<reference evidence="2" key="1">
    <citation type="journal article" date="2019" name="Int. J. Syst. Evol. Microbiol.">
        <title>The Global Catalogue of Microorganisms (GCM) 10K type strain sequencing project: providing services to taxonomists for standard genome sequencing and annotation.</title>
        <authorList>
            <consortium name="The Broad Institute Genomics Platform"/>
            <consortium name="The Broad Institute Genome Sequencing Center for Infectious Disease"/>
            <person name="Wu L."/>
            <person name="Ma J."/>
        </authorList>
    </citation>
    <scope>NUCLEOTIDE SEQUENCE [LARGE SCALE GENOMIC DNA]</scope>
    <source>
        <strain evidence="2">CGMCC 1.15407</strain>
    </source>
</reference>
<dbReference type="Proteomes" id="UP000647339">
    <property type="component" value="Unassembled WGS sequence"/>
</dbReference>
<organism evidence="1 2">
    <name type="scientific">Echinicola rosea</name>
    <dbReference type="NCBI Taxonomy" id="1807691"/>
    <lineage>
        <taxon>Bacteria</taxon>
        <taxon>Pseudomonadati</taxon>
        <taxon>Bacteroidota</taxon>
        <taxon>Cytophagia</taxon>
        <taxon>Cytophagales</taxon>
        <taxon>Cyclobacteriaceae</taxon>
        <taxon>Echinicola</taxon>
    </lineage>
</organism>
<keyword evidence="2" id="KW-1185">Reference proteome</keyword>
<evidence type="ECO:0008006" key="3">
    <source>
        <dbReference type="Google" id="ProtNLM"/>
    </source>
</evidence>
<sequence length="144" mass="15484">MTFFSCGGDDEPTPSKSKEQIALEELTGEGVQAWVIGNEGFVTHKGQDETADFADFEIIFSSSGSNKAYTSSNSNLLFDESGSWSFEGTNFDKISLSGVQPAAGQEIAFSGQGNMLRLEFNVPTPSNGRVSALAGDYVFMLEKK</sequence>
<accession>A0ABQ1UFM1</accession>